<keyword evidence="3" id="KW-1185">Reference proteome</keyword>
<dbReference type="Pfam" id="PF01323">
    <property type="entry name" value="DSBA"/>
    <property type="match status" value="1"/>
</dbReference>
<dbReference type="Gene3D" id="3.40.30.10">
    <property type="entry name" value="Glutaredoxin"/>
    <property type="match status" value="1"/>
</dbReference>
<dbReference type="InterPro" id="IPR036249">
    <property type="entry name" value="Thioredoxin-like_sf"/>
</dbReference>
<evidence type="ECO:0000259" key="1">
    <source>
        <dbReference type="Pfam" id="PF01323"/>
    </source>
</evidence>
<dbReference type="PANTHER" id="PTHR13887">
    <property type="entry name" value="GLUTATHIONE S-TRANSFERASE KAPPA"/>
    <property type="match status" value="1"/>
</dbReference>
<evidence type="ECO:0000313" key="2">
    <source>
        <dbReference type="EMBL" id="TCM69064.1"/>
    </source>
</evidence>
<dbReference type="Proteomes" id="UP000294963">
    <property type="component" value="Unassembled WGS sequence"/>
</dbReference>
<dbReference type="GO" id="GO:0016853">
    <property type="term" value="F:isomerase activity"/>
    <property type="evidence" value="ECO:0007669"/>
    <property type="project" value="UniProtKB-KW"/>
</dbReference>
<protein>
    <submittedName>
        <fullName evidence="2">Putative DsbA family dithiol-disulfide isomerase</fullName>
    </submittedName>
</protein>
<dbReference type="EMBL" id="SLVJ01000003">
    <property type="protein sequence ID" value="TCM69064.1"/>
    <property type="molecule type" value="Genomic_DNA"/>
</dbReference>
<accession>A0A4R1XWS4</accession>
<keyword evidence="2" id="KW-0413">Isomerase</keyword>
<feature type="domain" description="DSBA-like thioredoxin" evidence="1">
    <location>
        <begin position="7"/>
        <end position="204"/>
    </location>
</feature>
<organism evidence="2 3">
    <name type="scientific">Acinetobacter calcoaceticus</name>
    <dbReference type="NCBI Taxonomy" id="471"/>
    <lineage>
        <taxon>Bacteria</taxon>
        <taxon>Pseudomonadati</taxon>
        <taxon>Pseudomonadota</taxon>
        <taxon>Gammaproteobacteria</taxon>
        <taxon>Moraxellales</taxon>
        <taxon>Moraxellaceae</taxon>
        <taxon>Acinetobacter</taxon>
        <taxon>Acinetobacter calcoaceticus/baumannii complex</taxon>
    </lineage>
</organism>
<gene>
    <name evidence="2" type="ORF">EC844_1037</name>
</gene>
<proteinExistence type="predicted"/>
<dbReference type="PANTHER" id="PTHR13887:SF41">
    <property type="entry name" value="THIOREDOXIN SUPERFAMILY PROTEIN"/>
    <property type="match status" value="1"/>
</dbReference>
<evidence type="ECO:0000313" key="3">
    <source>
        <dbReference type="Proteomes" id="UP000294963"/>
    </source>
</evidence>
<dbReference type="OrthoDB" id="9799122at2"/>
<name>A0A4R1XWS4_ACICA</name>
<comment type="caution">
    <text evidence="2">The sequence shown here is derived from an EMBL/GenBank/DDBJ whole genome shotgun (WGS) entry which is preliminary data.</text>
</comment>
<reference evidence="2 3" key="1">
    <citation type="submission" date="2019-03" db="EMBL/GenBank/DDBJ databases">
        <title>Genomic analyses of the natural microbiome of Caenorhabditis elegans.</title>
        <authorList>
            <person name="Samuel B."/>
        </authorList>
    </citation>
    <scope>NUCLEOTIDE SEQUENCE [LARGE SCALE GENOMIC DNA]</scope>
    <source>
        <strain evidence="2 3">JUb89</strain>
    </source>
</reference>
<dbReference type="AlphaFoldDB" id="A0A4R1XWS4"/>
<dbReference type="SUPFAM" id="SSF52833">
    <property type="entry name" value="Thioredoxin-like"/>
    <property type="match status" value="1"/>
</dbReference>
<dbReference type="InterPro" id="IPR001853">
    <property type="entry name" value="DSBA-like_thioredoxin_dom"/>
</dbReference>
<sequence length="237" mass="26418">MNRELHIEVFFDFICPWCLIGKRQLEAALQLLYHSHPDVDVKLQFRGVQLLPHISAQGEPFAAFYLQRLGSIEAVRMRQAQVKQAAAAVGVNIDFTQIARMPNTLQAHRLLKVASNIGTSSQCDQLLERLFAAYFHLAEDLGDRKTLLNIAQQCGFSSDEISTLLDQPNQAFKSGNTHGNGVPYFILDARLGLAGAYPADQLYQAMLDALRTQVIPESVLDQTPEQTLEQLAQGQLK</sequence>
<dbReference type="GO" id="GO:0016491">
    <property type="term" value="F:oxidoreductase activity"/>
    <property type="evidence" value="ECO:0007669"/>
    <property type="project" value="InterPro"/>
</dbReference>